<keyword evidence="3" id="KW-1185">Reference proteome</keyword>
<dbReference type="Proteomes" id="UP000286701">
    <property type="component" value="Unassembled WGS sequence"/>
</dbReference>
<dbReference type="OrthoDB" id="789982at2"/>
<evidence type="ECO:0000313" key="2">
    <source>
        <dbReference type="EMBL" id="RWY51149.1"/>
    </source>
</evidence>
<dbReference type="InterPro" id="IPR012910">
    <property type="entry name" value="Plug_dom"/>
</dbReference>
<evidence type="ECO:0000259" key="1">
    <source>
        <dbReference type="Pfam" id="PF07715"/>
    </source>
</evidence>
<name>A0A3S3Z1U4_9SPHI</name>
<proteinExistence type="predicted"/>
<dbReference type="InterPro" id="IPR037066">
    <property type="entry name" value="Plug_dom_sf"/>
</dbReference>
<evidence type="ECO:0000313" key="3">
    <source>
        <dbReference type="Proteomes" id="UP000286701"/>
    </source>
</evidence>
<comment type="caution">
    <text evidence="2">The sequence shown here is derived from an EMBL/GenBank/DDBJ whole genome shotgun (WGS) entry which is preliminary data.</text>
</comment>
<dbReference type="Gene3D" id="2.170.130.10">
    <property type="entry name" value="TonB-dependent receptor, plug domain"/>
    <property type="match status" value="1"/>
</dbReference>
<dbReference type="RefSeq" id="WP_128534568.1">
    <property type="nucleotide sequence ID" value="NZ_SBIW01000006.1"/>
</dbReference>
<reference evidence="2 3" key="1">
    <citation type="submission" date="2019-01" db="EMBL/GenBank/DDBJ databases">
        <title>Mucilaginibacter antarcticum sp. nov., isolated from antarctic soil.</title>
        <authorList>
            <person name="Yan Y.-Q."/>
            <person name="Du Z.-J."/>
        </authorList>
    </citation>
    <scope>NUCLEOTIDE SEQUENCE [LARGE SCALE GENOMIC DNA]</scope>
    <source>
        <strain evidence="2 3">F01003</strain>
    </source>
</reference>
<gene>
    <name evidence="2" type="ORF">EPL05_13875</name>
</gene>
<sequence>MRKLVLIFGLMCVCVSGFTQKRWQEPPNPPMPVKPLIIIDGRYYADDLNLVKPSDIKTIEILKVAAAAAIYGRQAANGAILVTRKHIKRVKSGVHPLVIFPDTLRYGSNILMNSETGKEGLDTLNTDEIIDYKFLNKGSTAYAAYGSLVLLLFTRDYAIKTYLNKLCSVTQGYRKYLNDNNFSDLKVLYDVNGEYRKRDDALIKYLYELPVGDMKNTVFIEDYMMKGMSGTIFKITTKKH</sequence>
<organism evidence="2 3">
    <name type="scientific">Mucilaginibacter gilvus</name>
    <dbReference type="NCBI Taxonomy" id="2305909"/>
    <lineage>
        <taxon>Bacteria</taxon>
        <taxon>Pseudomonadati</taxon>
        <taxon>Bacteroidota</taxon>
        <taxon>Sphingobacteriia</taxon>
        <taxon>Sphingobacteriales</taxon>
        <taxon>Sphingobacteriaceae</taxon>
        <taxon>Mucilaginibacter</taxon>
    </lineage>
</organism>
<dbReference type="EMBL" id="SBIW01000006">
    <property type="protein sequence ID" value="RWY51149.1"/>
    <property type="molecule type" value="Genomic_DNA"/>
</dbReference>
<feature type="domain" description="TonB-dependent receptor plug" evidence="1">
    <location>
        <begin position="34"/>
        <end position="79"/>
    </location>
</feature>
<accession>A0A3S3Z1U4</accession>
<dbReference type="AlphaFoldDB" id="A0A3S3Z1U4"/>
<protein>
    <recommendedName>
        <fullName evidence="1">TonB-dependent receptor plug domain-containing protein</fullName>
    </recommendedName>
</protein>
<dbReference type="Pfam" id="PF07715">
    <property type="entry name" value="Plug"/>
    <property type="match status" value="1"/>
</dbReference>
<dbReference type="SUPFAM" id="SSF56935">
    <property type="entry name" value="Porins"/>
    <property type="match status" value="1"/>
</dbReference>